<gene>
    <name evidence="6" type="ORF">EP47_08755</name>
</gene>
<dbReference type="InterPro" id="IPR001129">
    <property type="entry name" value="Membr-assoc_MAPEG"/>
</dbReference>
<dbReference type="PANTHER" id="PTHR35371:SF1">
    <property type="entry name" value="BLR7753 PROTEIN"/>
    <property type="match status" value="1"/>
</dbReference>
<evidence type="ECO:0000313" key="6">
    <source>
        <dbReference type="EMBL" id="KGP63977.1"/>
    </source>
</evidence>
<dbReference type="STRING" id="1498499.EP47_08755"/>
<organism evidence="6 7">
    <name type="scientific">Legionella norrlandica</name>
    <dbReference type="NCBI Taxonomy" id="1498499"/>
    <lineage>
        <taxon>Bacteria</taxon>
        <taxon>Pseudomonadati</taxon>
        <taxon>Pseudomonadota</taxon>
        <taxon>Gammaproteobacteria</taxon>
        <taxon>Legionellales</taxon>
        <taxon>Legionellaceae</taxon>
        <taxon>Legionella</taxon>
    </lineage>
</organism>
<feature type="transmembrane region" description="Helical" evidence="5">
    <location>
        <begin position="84"/>
        <end position="102"/>
    </location>
</feature>
<dbReference type="SUPFAM" id="SSF161084">
    <property type="entry name" value="MAPEG domain-like"/>
    <property type="match status" value="1"/>
</dbReference>
<dbReference type="Pfam" id="PF01124">
    <property type="entry name" value="MAPEG"/>
    <property type="match status" value="1"/>
</dbReference>
<dbReference type="Gene3D" id="1.20.120.550">
    <property type="entry name" value="Membrane associated eicosanoid/glutathione metabolism-like domain"/>
    <property type="match status" value="1"/>
</dbReference>
<evidence type="ECO:0000256" key="4">
    <source>
        <dbReference type="ARBA" id="ARBA00023136"/>
    </source>
</evidence>
<comment type="subcellular location">
    <subcellularLocation>
        <location evidence="1">Membrane</location>
    </subcellularLocation>
</comment>
<evidence type="ECO:0000313" key="7">
    <source>
        <dbReference type="Proteomes" id="UP000054422"/>
    </source>
</evidence>
<dbReference type="EMBL" id="JNCF01000007">
    <property type="protein sequence ID" value="KGP63977.1"/>
    <property type="molecule type" value="Genomic_DNA"/>
</dbReference>
<keyword evidence="2 5" id="KW-0812">Transmembrane</keyword>
<dbReference type="GO" id="GO:0016020">
    <property type="term" value="C:membrane"/>
    <property type="evidence" value="ECO:0007669"/>
    <property type="project" value="UniProtKB-SubCell"/>
</dbReference>
<dbReference type="InterPro" id="IPR023352">
    <property type="entry name" value="MAPEG-like_dom_sf"/>
</dbReference>
<keyword evidence="3 5" id="KW-1133">Transmembrane helix</keyword>
<evidence type="ECO:0000256" key="2">
    <source>
        <dbReference type="ARBA" id="ARBA00022692"/>
    </source>
</evidence>
<dbReference type="Proteomes" id="UP000054422">
    <property type="component" value="Unassembled WGS sequence"/>
</dbReference>
<protein>
    <submittedName>
        <fullName evidence="6">Membrane protein</fullName>
    </submittedName>
</protein>
<name>A0A0A2STA3_9GAMM</name>
<evidence type="ECO:0000256" key="3">
    <source>
        <dbReference type="ARBA" id="ARBA00022989"/>
    </source>
</evidence>
<evidence type="ECO:0000256" key="5">
    <source>
        <dbReference type="SAM" id="Phobius"/>
    </source>
</evidence>
<feature type="transmembrane region" description="Helical" evidence="5">
    <location>
        <begin position="109"/>
        <end position="127"/>
    </location>
</feature>
<accession>A0A0A2STA3</accession>
<sequence>MFTIIVCLFIAVLLPYLAKIPVAYAMHKAGGYDNHYPREQQARLEGFGARALAAHQNSFESLLIFATAALTALATNTVSLVKQYLAMGYIIFRLFYHLLYLLDWSSLRSIVWFASLLCCLSILWLSIP</sequence>
<keyword evidence="4 5" id="KW-0472">Membrane</keyword>
<dbReference type="RefSeq" id="WP_035887572.1">
    <property type="nucleotide sequence ID" value="NZ_JNCF01000007.1"/>
</dbReference>
<dbReference type="PANTHER" id="PTHR35371">
    <property type="entry name" value="INNER MEMBRANE PROTEIN"/>
    <property type="match status" value="1"/>
</dbReference>
<dbReference type="OrthoDB" id="513661at2"/>
<evidence type="ECO:0000256" key="1">
    <source>
        <dbReference type="ARBA" id="ARBA00004370"/>
    </source>
</evidence>
<keyword evidence="7" id="KW-1185">Reference proteome</keyword>
<comment type="caution">
    <text evidence="6">The sequence shown here is derived from an EMBL/GenBank/DDBJ whole genome shotgun (WGS) entry which is preliminary data.</text>
</comment>
<dbReference type="AlphaFoldDB" id="A0A0A2STA3"/>
<reference evidence="6 7" key="1">
    <citation type="submission" date="2014-05" db="EMBL/GenBank/DDBJ databases">
        <authorList>
            <person name="Rizzardi K."/>
            <person name="Winiecka-Krusnell J."/>
            <person name="Ramliden M."/>
            <person name="Alm E."/>
            <person name="Andersson S."/>
            <person name="Byfors S."/>
        </authorList>
    </citation>
    <scope>NUCLEOTIDE SEQUENCE [LARGE SCALE GENOMIC DNA]</scope>
    <source>
        <strain evidence="6 7">LEGN</strain>
    </source>
</reference>
<proteinExistence type="predicted"/>